<organism evidence="2 3">
    <name type="scientific">Leishmania tarentolae</name>
    <name type="common">Sauroleishmania tarentolae</name>
    <dbReference type="NCBI Taxonomy" id="5689"/>
    <lineage>
        <taxon>Eukaryota</taxon>
        <taxon>Discoba</taxon>
        <taxon>Euglenozoa</taxon>
        <taxon>Kinetoplastea</taxon>
        <taxon>Metakinetoplastina</taxon>
        <taxon>Trypanosomatida</taxon>
        <taxon>Trypanosomatidae</taxon>
        <taxon>Leishmaniinae</taxon>
        <taxon>Leishmania</taxon>
        <taxon>lizard Leishmania</taxon>
    </lineage>
</organism>
<dbReference type="VEuPathDB" id="TriTrypDB:LtaPh_3009000"/>
<evidence type="ECO:0000313" key="2">
    <source>
        <dbReference type="EMBL" id="GET90683.1"/>
    </source>
</evidence>
<dbReference type="AlphaFoldDB" id="A0A640KM55"/>
<proteinExistence type="predicted"/>
<name>A0A640KM55_LEITA</name>
<dbReference type="EMBL" id="BLBS01000043">
    <property type="protein sequence ID" value="GET90683.1"/>
    <property type="molecule type" value="Genomic_DNA"/>
</dbReference>
<protein>
    <submittedName>
        <fullName evidence="2">Uncharacterized protein</fullName>
    </submittedName>
</protein>
<keyword evidence="3" id="KW-1185">Reference proteome</keyword>
<reference evidence="2" key="1">
    <citation type="submission" date="2019-11" db="EMBL/GenBank/DDBJ databases">
        <title>Leishmania tarentolae CDS.</title>
        <authorList>
            <person name="Goto Y."/>
            <person name="Yamagishi J."/>
        </authorList>
    </citation>
    <scope>NUCLEOTIDE SEQUENCE [LARGE SCALE GENOMIC DNA]</scope>
    <source>
        <strain evidence="2">Parrot Tar II</strain>
    </source>
</reference>
<evidence type="ECO:0000256" key="1">
    <source>
        <dbReference type="SAM" id="MobiDB-lite"/>
    </source>
</evidence>
<sequence length="402" mass="44139">MSGFWSFRECRSSSAAAANSVSGLQKLDLAVTQVLPVGVEFRRAILSTEQDGTLTRLGLKVGPRVEAAEWSEGTDGGPAEKLTQQADLSSSQNMPAEFSDIVVEEDWASAHLVNREEVADAVQRSWWEALEADVRPGLLLPSASIAPAEVDMSDAETMEIVRTLLHHASGSVPGKETAQGRNNASLRCEVRVSEKREQRTCLNRSLAPGVQMKSRKNAKNMDSRGFHSTVPRGPSLHTERLARLRGRSGSVAALQKSKEEMGRSKTGSFYNQAHGGAAKDTPMVVHLSSSSEGRCSHEREQNSGTGTVAPRETQNEVATPSDVLKEILRTHTRRASLSSTAAMRMGVIQRREELLLIRRYFALWLAAAEKRHIKQCAVSYHCFLMRCVSDTIEDTSLQVKEE</sequence>
<evidence type="ECO:0000313" key="3">
    <source>
        <dbReference type="Proteomes" id="UP000419144"/>
    </source>
</evidence>
<feature type="compositionally biased region" description="Polar residues" evidence="1">
    <location>
        <begin position="82"/>
        <end position="93"/>
    </location>
</feature>
<feature type="region of interest" description="Disordered" evidence="1">
    <location>
        <begin position="288"/>
        <end position="316"/>
    </location>
</feature>
<accession>A0A640KM55</accession>
<dbReference type="OrthoDB" id="273616at2759"/>
<feature type="region of interest" description="Disordered" evidence="1">
    <location>
        <begin position="69"/>
        <end position="93"/>
    </location>
</feature>
<dbReference type="Proteomes" id="UP000419144">
    <property type="component" value="Unassembled WGS sequence"/>
</dbReference>
<gene>
    <name evidence="2" type="ORF">LtaPh_3009000</name>
</gene>
<feature type="region of interest" description="Disordered" evidence="1">
    <location>
        <begin position="210"/>
        <end position="234"/>
    </location>
</feature>
<comment type="caution">
    <text evidence="2">The sequence shown here is derived from an EMBL/GenBank/DDBJ whole genome shotgun (WGS) entry which is preliminary data.</text>
</comment>